<dbReference type="PANTHER" id="PTHR30033:SF2">
    <property type="entry name" value="FLAGELLAR HOOK PROTEIN"/>
    <property type="match status" value="1"/>
</dbReference>
<feature type="region of interest" description="Disordered" evidence="7">
    <location>
        <begin position="238"/>
        <end position="258"/>
    </location>
</feature>
<dbReference type="NCBIfam" id="TIGR02492">
    <property type="entry name" value="flgK_ends"/>
    <property type="match status" value="1"/>
</dbReference>
<sequence>MWDGWEDVANQPDTDAARAQVIQRMETLVGGIQFSNASLEGQWDQTRDNLDVLVKDVNAAAGTVAELNKAIRVAKQAGLPANDLSDKRDVLVMKLADQIGATVRPGQYGTVDVVVGGMSLVSGSSASRLAVAGPTDPDLITATDKPRIVTEAGNYTVVAGGTAGGQLSALTTIIPGVRDQLDALAGGLAATLNAAHADGFDRNGVRGGAVLESMDGGPITAANITVAISDPRAIAASSIGTDPPLAPEPSLDAGNADKLSQLRQQPTGTDASYRKMIVELGVQTAVAIRNQDIQAVISTQVDAARESVAGVNIDEEMTNMLSFQHAYSAASRMITAIDQTLDTLINRTGLVGR</sequence>
<comment type="similarity">
    <text evidence="3">Belongs to the flagella basal body rod proteins family.</text>
</comment>
<proteinExistence type="inferred from homology"/>
<evidence type="ECO:0000256" key="4">
    <source>
        <dbReference type="ARBA" id="ARBA00016244"/>
    </source>
</evidence>
<evidence type="ECO:0000256" key="3">
    <source>
        <dbReference type="ARBA" id="ARBA00009677"/>
    </source>
</evidence>
<dbReference type="InterPro" id="IPR010930">
    <property type="entry name" value="Flg_bb/hook_C_dom"/>
</dbReference>
<evidence type="ECO:0000259" key="8">
    <source>
        <dbReference type="Pfam" id="PF06429"/>
    </source>
</evidence>
<keyword evidence="10" id="KW-0966">Cell projection</keyword>
<keyword evidence="10" id="KW-0282">Flagellum</keyword>
<dbReference type="RefSeq" id="WP_324276126.1">
    <property type="nucleotide sequence ID" value="NZ_CP141261.1"/>
</dbReference>
<dbReference type="Proteomes" id="UP001324287">
    <property type="component" value="Chromosome"/>
</dbReference>
<dbReference type="PANTHER" id="PTHR30033">
    <property type="entry name" value="FLAGELLAR HOOK-ASSOCIATED PROTEIN 1"/>
    <property type="match status" value="1"/>
</dbReference>
<keyword evidence="10" id="KW-0969">Cilium</keyword>
<evidence type="ECO:0000313" key="10">
    <source>
        <dbReference type="EMBL" id="WRL64801.1"/>
    </source>
</evidence>
<accession>A0ABZ1B512</accession>
<name>A0ABZ1B512_9ACTN</name>
<feature type="domain" description="Flagellar basal-body/hook protein C-terminal" evidence="8">
    <location>
        <begin position="309"/>
        <end position="346"/>
    </location>
</feature>
<evidence type="ECO:0000256" key="6">
    <source>
        <dbReference type="ARBA" id="ARBA00023143"/>
    </source>
</evidence>
<comment type="subcellular location">
    <subcellularLocation>
        <location evidence="1">Bacterial flagellum</location>
    </subcellularLocation>
    <subcellularLocation>
        <location evidence="2">Secreted</location>
    </subcellularLocation>
</comment>
<gene>
    <name evidence="10" type="primary">flgK</name>
    <name evidence="10" type="ORF">U6N30_03345</name>
</gene>
<dbReference type="SUPFAM" id="SSF64518">
    <property type="entry name" value="Phase 1 flagellin"/>
    <property type="match status" value="1"/>
</dbReference>
<dbReference type="Pfam" id="PF06429">
    <property type="entry name" value="Flg_bbr_C"/>
    <property type="match status" value="1"/>
</dbReference>
<dbReference type="InterPro" id="IPR053927">
    <property type="entry name" value="FlgK_helical"/>
</dbReference>
<evidence type="ECO:0000256" key="5">
    <source>
        <dbReference type="ARBA" id="ARBA00022525"/>
    </source>
</evidence>
<evidence type="ECO:0000256" key="7">
    <source>
        <dbReference type="SAM" id="MobiDB-lite"/>
    </source>
</evidence>
<evidence type="ECO:0000259" key="9">
    <source>
        <dbReference type="Pfam" id="PF22638"/>
    </source>
</evidence>
<evidence type="ECO:0000313" key="11">
    <source>
        <dbReference type="Proteomes" id="UP001324287"/>
    </source>
</evidence>
<evidence type="ECO:0000256" key="2">
    <source>
        <dbReference type="ARBA" id="ARBA00004613"/>
    </source>
</evidence>
<dbReference type="InterPro" id="IPR002371">
    <property type="entry name" value="FlgK"/>
</dbReference>
<keyword evidence="6" id="KW-0975">Bacterial flagellum</keyword>
<reference evidence="10 11" key="1">
    <citation type="submission" date="2023-12" db="EMBL/GenBank/DDBJ databases">
        <title>Blastococcus brunescens sp. nov., an actonobacterium isolated from sandstone collected in sahara desert.</title>
        <authorList>
            <person name="Gtari M."/>
            <person name="Ghodhbane F."/>
        </authorList>
    </citation>
    <scope>NUCLEOTIDE SEQUENCE [LARGE SCALE GENOMIC DNA]</scope>
    <source>
        <strain evidence="10 11">BMG 8361</strain>
    </source>
</reference>
<keyword evidence="5" id="KW-0964">Secreted</keyword>
<keyword evidence="11" id="KW-1185">Reference proteome</keyword>
<dbReference type="Pfam" id="PF22638">
    <property type="entry name" value="FlgK_D1"/>
    <property type="match status" value="1"/>
</dbReference>
<feature type="domain" description="Flagellar hook-associated protein FlgK helical" evidence="9">
    <location>
        <begin position="1"/>
        <end position="209"/>
    </location>
</feature>
<organism evidence="10 11">
    <name type="scientific">Blastococcus brunescens</name>
    <dbReference type="NCBI Taxonomy" id="1564165"/>
    <lineage>
        <taxon>Bacteria</taxon>
        <taxon>Bacillati</taxon>
        <taxon>Actinomycetota</taxon>
        <taxon>Actinomycetes</taxon>
        <taxon>Geodermatophilales</taxon>
        <taxon>Geodermatophilaceae</taxon>
        <taxon>Blastococcus</taxon>
    </lineage>
</organism>
<evidence type="ECO:0000256" key="1">
    <source>
        <dbReference type="ARBA" id="ARBA00004365"/>
    </source>
</evidence>
<protein>
    <recommendedName>
        <fullName evidence="4">Flagellar hook-associated protein 1</fullName>
    </recommendedName>
</protein>
<dbReference type="EMBL" id="CP141261">
    <property type="protein sequence ID" value="WRL64801.1"/>
    <property type="molecule type" value="Genomic_DNA"/>
</dbReference>